<keyword evidence="2" id="KW-1185">Reference proteome</keyword>
<accession>A0A7K0CNQ1</accession>
<dbReference type="RefSeq" id="WP_153455963.1">
    <property type="nucleotide sequence ID" value="NZ_WEGJ01000029.1"/>
</dbReference>
<reference evidence="1 2" key="1">
    <citation type="submission" date="2019-10" db="EMBL/GenBank/DDBJ databases">
        <title>Streptomyces smaragdinus sp. nov. and Streptomyces fabii sp. nov., isolated from the gut of fungus growing-termite Macrotermes natalensis.</title>
        <authorList>
            <person name="Schwitalla J."/>
            <person name="Benndorf R."/>
            <person name="Martin K."/>
            <person name="De Beer W."/>
            <person name="Kaster A.-K."/>
            <person name="Vollmers J."/>
            <person name="Poulsen M."/>
            <person name="Beemelmanns C."/>
        </authorList>
    </citation>
    <scope>NUCLEOTIDE SEQUENCE [LARGE SCALE GENOMIC DNA]</scope>
    <source>
        <strain evidence="1 2">RB5</strain>
    </source>
</reference>
<evidence type="ECO:0000313" key="1">
    <source>
        <dbReference type="EMBL" id="MQY15117.1"/>
    </source>
</evidence>
<name>A0A7K0CNQ1_9ACTN</name>
<evidence type="ECO:0000313" key="2">
    <source>
        <dbReference type="Proteomes" id="UP000466345"/>
    </source>
</evidence>
<protein>
    <submittedName>
        <fullName evidence="1">Uncharacterized protein</fullName>
    </submittedName>
</protein>
<sequence length="299" mass="33380">MGRPGVLQKPELPDAQHRKLNDALHRLHLLAGRPSLAVMARELRDADISKSTIHNAFSSSRFPKWEVVDALIEILASRAPGLTPEQQLRPIYDCWVQAAEADGLPIAQPLRRLVLLADIVQFSRHDDMKQADLRRRLYDFVDRLMATAEVDAGQRHRADRGDSVMELIDNSTALAPILRALLGQAPVYLRDENRRWHGTRPATRLRIVLATAHVTIDNHNSWIGAELNAACRLLDGQALRDAMRKSDDDVALCLSDPAYQEAVQTNRGGVSPADFRTSFEQVAVETKNGSVPAWLAKFL</sequence>
<organism evidence="1 2">
    <name type="scientific">Streptomyces smaragdinus</name>
    <dbReference type="NCBI Taxonomy" id="2585196"/>
    <lineage>
        <taxon>Bacteria</taxon>
        <taxon>Bacillati</taxon>
        <taxon>Actinomycetota</taxon>
        <taxon>Actinomycetes</taxon>
        <taxon>Kitasatosporales</taxon>
        <taxon>Streptomycetaceae</taxon>
        <taxon>Streptomyces</taxon>
    </lineage>
</organism>
<gene>
    <name evidence="1" type="ORF">SRB5_52950</name>
</gene>
<comment type="caution">
    <text evidence="1">The sequence shown here is derived from an EMBL/GenBank/DDBJ whole genome shotgun (WGS) entry which is preliminary data.</text>
</comment>
<dbReference type="EMBL" id="WEGJ01000029">
    <property type="protein sequence ID" value="MQY15117.1"/>
    <property type="molecule type" value="Genomic_DNA"/>
</dbReference>
<dbReference type="Proteomes" id="UP000466345">
    <property type="component" value="Unassembled WGS sequence"/>
</dbReference>
<dbReference type="AlphaFoldDB" id="A0A7K0CNQ1"/>
<dbReference type="OrthoDB" id="3482507at2"/>
<proteinExistence type="predicted"/>